<dbReference type="GO" id="GO:0003677">
    <property type="term" value="F:DNA binding"/>
    <property type="evidence" value="ECO:0007669"/>
    <property type="project" value="InterPro"/>
</dbReference>
<feature type="domain" description="Xylose isomerase-like TIM barrel" evidence="8">
    <location>
        <begin position="35"/>
        <end position="268"/>
    </location>
</feature>
<evidence type="ECO:0000256" key="3">
    <source>
        <dbReference type="ARBA" id="ARBA00022723"/>
    </source>
</evidence>
<dbReference type="GO" id="GO:0006284">
    <property type="term" value="P:base-excision repair"/>
    <property type="evidence" value="ECO:0007669"/>
    <property type="project" value="TreeGrafter"/>
</dbReference>
<dbReference type="PROSITE" id="PS51432">
    <property type="entry name" value="AP_NUCLEASE_F2_4"/>
    <property type="match status" value="1"/>
</dbReference>
<dbReference type="EMBL" id="UGVI01000001">
    <property type="protein sequence ID" value="SUE17261.1"/>
    <property type="molecule type" value="Genomic_DNA"/>
</dbReference>
<keyword evidence="9" id="KW-0540">Nuclease</keyword>
<evidence type="ECO:0000256" key="1">
    <source>
        <dbReference type="ARBA" id="ARBA00001947"/>
    </source>
</evidence>
<evidence type="ECO:0000256" key="7">
    <source>
        <dbReference type="ARBA" id="ARBA00023204"/>
    </source>
</evidence>
<gene>
    <name evidence="9" type="primary">nfo</name>
    <name evidence="9" type="ORF">NCTC13296_04161</name>
</gene>
<evidence type="ECO:0000256" key="6">
    <source>
        <dbReference type="ARBA" id="ARBA00022833"/>
    </source>
</evidence>
<evidence type="ECO:0000313" key="9">
    <source>
        <dbReference type="EMBL" id="SUE17261.1"/>
    </source>
</evidence>
<name>A0A379M4L7_9NOCA</name>
<organism evidence="9 10">
    <name type="scientific">Rhodococcus gordoniae</name>
    <dbReference type="NCBI Taxonomy" id="223392"/>
    <lineage>
        <taxon>Bacteria</taxon>
        <taxon>Bacillati</taxon>
        <taxon>Actinomycetota</taxon>
        <taxon>Actinomycetes</taxon>
        <taxon>Mycobacteriales</taxon>
        <taxon>Nocardiaceae</taxon>
        <taxon>Rhodococcus</taxon>
    </lineage>
</organism>
<keyword evidence="3" id="KW-0479">Metal-binding</keyword>
<keyword evidence="6" id="KW-0862">Zinc</keyword>
<dbReference type="Proteomes" id="UP000254569">
    <property type="component" value="Unassembled WGS sequence"/>
</dbReference>
<dbReference type="SUPFAM" id="SSF51658">
    <property type="entry name" value="Xylose isomerase-like"/>
    <property type="match status" value="1"/>
</dbReference>
<dbReference type="GO" id="GO:0008081">
    <property type="term" value="F:phosphoric diester hydrolase activity"/>
    <property type="evidence" value="ECO:0007669"/>
    <property type="project" value="TreeGrafter"/>
</dbReference>
<dbReference type="InterPro" id="IPR013022">
    <property type="entry name" value="Xyl_isomerase-like_TIM-brl"/>
</dbReference>
<dbReference type="GO" id="GO:0008270">
    <property type="term" value="F:zinc ion binding"/>
    <property type="evidence" value="ECO:0007669"/>
    <property type="project" value="InterPro"/>
</dbReference>
<sequence>MLWSRSPGHPPTLWDMRIGAHVRQDDDPIGQGEHLGADLVQVFLSDPQKWTKPGVHPRTEQILASDVDVVVHSPYVVNVASLNNRVRMPSRKAVADHAEAAARIGALGLVVHGGHVRAGEDVAAGVENWRKLFERQEDKGGFGVPILVENTAGGDFAMARYFDAIGRLWDAIGDHGPGFCLDTCHAWAAGEDLVGVVERVRAVTGRIDLVHLNNSRDEFDSARDRHANLTDGQIDPQLLAEIAVQADAPIVLETPAEGLADDIAFLREHS</sequence>
<evidence type="ECO:0000256" key="5">
    <source>
        <dbReference type="ARBA" id="ARBA00022801"/>
    </source>
</evidence>
<reference evidence="9 10" key="1">
    <citation type="submission" date="2018-06" db="EMBL/GenBank/DDBJ databases">
        <authorList>
            <consortium name="Pathogen Informatics"/>
            <person name="Doyle S."/>
        </authorList>
    </citation>
    <scope>NUCLEOTIDE SEQUENCE [LARGE SCALE GENOMIC DNA]</scope>
    <source>
        <strain evidence="9 10">NCTC13296</strain>
    </source>
</reference>
<dbReference type="AlphaFoldDB" id="A0A379M4L7"/>
<evidence type="ECO:0000313" key="10">
    <source>
        <dbReference type="Proteomes" id="UP000254569"/>
    </source>
</evidence>
<dbReference type="Gene3D" id="3.20.20.150">
    <property type="entry name" value="Divalent-metal-dependent TIM barrel enzymes"/>
    <property type="match status" value="1"/>
</dbReference>
<dbReference type="PROSITE" id="PS00730">
    <property type="entry name" value="AP_NUCLEASE_F2_2"/>
    <property type="match status" value="1"/>
</dbReference>
<dbReference type="GO" id="GO:0008833">
    <property type="term" value="F:deoxyribonuclease IV (phage-T4-induced) activity"/>
    <property type="evidence" value="ECO:0007669"/>
    <property type="project" value="UniProtKB-EC"/>
</dbReference>
<protein>
    <submittedName>
        <fullName evidence="9">Endonuclease IV</fullName>
        <ecNumber evidence="9">3.1.21.2</ecNumber>
    </submittedName>
</protein>
<proteinExistence type="inferred from homology"/>
<dbReference type="InterPro" id="IPR036237">
    <property type="entry name" value="Xyl_isomerase-like_sf"/>
</dbReference>
<evidence type="ECO:0000256" key="2">
    <source>
        <dbReference type="ARBA" id="ARBA00005340"/>
    </source>
</evidence>
<evidence type="ECO:0000256" key="4">
    <source>
        <dbReference type="ARBA" id="ARBA00022763"/>
    </source>
</evidence>
<dbReference type="PANTHER" id="PTHR21445:SF0">
    <property type="entry name" value="APURINIC-APYRIMIDINIC ENDONUCLEASE"/>
    <property type="match status" value="1"/>
</dbReference>
<dbReference type="EC" id="3.1.21.2" evidence="9"/>
<keyword evidence="7" id="KW-0234">DNA repair</keyword>
<dbReference type="InterPro" id="IPR018246">
    <property type="entry name" value="AP_endonuc_F2_Zn_BS"/>
</dbReference>
<comment type="similarity">
    <text evidence="2">Belongs to the AP endonuclease 2 family.</text>
</comment>
<dbReference type="Pfam" id="PF01261">
    <property type="entry name" value="AP_endonuc_2"/>
    <property type="match status" value="1"/>
</dbReference>
<keyword evidence="9" id="KW-0255">Endonuclease</keyword>
<dbReference type="SMART" id="SM00518">
    <property type="entry name" value="AP2Ec"/>
    <property type="match status" value="1"/>
</dbReference>
<dbReference type="NCBIfam" id="NF002198">
    <property type="entry name" value="PRK01060.1-3"/>
    <property type="match status" value="1"/>
</dbReference>
<comment type="cofactor">
    <cofactor evidence="1">
        <name>Zn(2+)</name>
        <dbReference type="ChEBI" id="CHEBI:29105"/>
    </cofactor>
</comment>
<keyword evidence="5 9" id="KW-0378">Hydrolase</keyword>
<keyword evidence="4" id="KW-0227">DNA damage</keyword>
<dbReference type="InterPro" id="IPR001719">
    <property type="entry name" value="AP_endonuc_2"/>
</dbReference>
<keyword evidence="10" id="KW-1185">Reference proteome</keyword>
<accession>A0A379M4L7</accession>
<dbReference type="PANTHER" id="PTHR21445">
    <property type="entry name" value="ENDONUCLEASE IV ENDODEOXYRIBONUCLEASE IV"/>
    <property type="match status" value="1"/>
</dbReference>
<evidence type="ECO:0000259" key="8">
    <source>
        <dbReference type="Pfam" id="PF01261"/>
    </source>
</evidence>
<dbReference type="GO" id="GO:0003906">
    <property type="term" value="F:DNA-(apurinic or apyrimidinic site) endonuclease activity"/>
    <property type="evidence" value="ECO:0007669"/>
    <property type="project" value="TreeGrafter"/>
</dbReference>